<organism evidence="11 12">
    <name type="scientific">Betta splendens</name>
    <name type="common">Siamese fighting fish</name>
    <dbReference type="NCBI Taxonomy" id="158456"/>
    <lineage>
        <taxon>Eukaryota</taxon>
        <taxon>Metazoa</taxon>
        <taxon>Chordata</taxon>
        <taxon>Craniata</taxon>
        <taxon>Vertebrata</taxon>
        <taxon>Euteleostomi</taxon>
        <taxon>Actinopterygii</taxon>
        <taxon>Neopterygii</taxon>
        <taxon>Teleostei</taxon>
        <taxon>Neoteleostei</taxon>
        <taxon>Acanthomorphata</taxon>
        <taxon>Anabantaria</taxon>
        <taxon>Anabantiformes</taxon>
        <taxon>Anabantoidei</taxon>
        <taxon>Osphronemidae</taxon>
        <taxon>Betta</taxon>
    </lineage>
</organism>
<keyword evidence="11" id="KW-1185">Reference proteome</keyword>
<dbReference type="AlphaFoldDB" id="A0A6P7M8P9"/>
<keyword evidence="7 10" id="KW-0520">NAD</keyword>
<evidence type="ECO:0000256" key="7">
    <source>
        <dbReference type="ARBA" id="ARBA00023027"/>
    </source>
</evidence>
<dbReference type="GO" id="GO:0106274">
    <property type="term" value="F:NAD+-protein-arginine ADP-ribosyltransferase activity"/>
    <property type="evidence" value="ECO:0007669"/>
    <property type="project" value="UniProtKB-EC"/>
</dbReference>
<dbReference type="PANTHER" id="PTHR10339">
    <property type="entry name" value="ADP-RIBOSYLTRANSFERASE"/>
    <property type="match status" value="1"/>
</dbReference>
<keyword evidence="5 10" id="KW-0732">Signal</keyword>
<dbReference type="EC" id="2.4.2.31" evidence="10"/>
<proteinExistence type="inferred from homology"/>
<name>A0A6P7M8P9_BETSP</name>
<keyword evidence="3 10" id="KW-0808">Transferase</keyword>
<dbReference type="FunCoup" id="A0A6P7M8P9">
    <property type="interactions" value="1186"/>
</dbReference>
<dbReference type="Gene3D" id="3.90.176.10">
    <property type="entry name" value="Toxin ADP-ribosyltransferase, Chain A, domain 1"/>
    <property type="match status" value="1"/>
</dbReference>
<accession>A0A6P7M8P9</accession>
<dbReference type="GO" id="GO:0016779">
    <property type="term" value="F:nucleotidyltransferase activity"/>
    <property type="evidence" value="ECO:0007669"/>
    <property type="project" value="UniProtKB-KW"/>
</dbReference>
<dbReference type="Proteomes" id="UP000515150">
    <property type="component" value="Chromosome 1"/>
</dbReference>
<feature type="chain" id="PRO_5028509503" description="NAD(P)(+)--arginine ADP-ribosyltransferase" evidence="10">
    <location>
        <begin position="22"/>
        <end position="258"/>
    </location>
</feature>
<evidence type="ECO:0000256" key="1">
    <source>
        <dbReference type="ARBA" id="ARBA00009558"/>
    </source>
</evidence>
<evidence type="ECO:0000256" key="10">
    <source>
        <dbReference type="RuleBase" id="RU361228"/>
    </source>
</evidence>
<dbReference type="PRINTS" id="PR00970">
    <property type="entry name" value="RIBTRNSFRASE"/>
</dbReference>
<gene>
    <name evidence="12" type="primary">LOC114853777</name>
</gene>
<keyword evidence="8" id="KW-1015">Disulfide bond</keyword>
<keyword evidence="2 10" id="KW-0328">Glycosyltransferase</keyword>
<evidence type="ECO:0000256" key="5">
    <source>
        <dbReference type="ARBA" id="ARBA00022729"/>
    </source>
</evidence>
<evidence type="ECO:0000256" key="2">
    <source>
        <dbReference type="ARBA" id="ARBA00022676"/>
    </source>
</evidence>
<evidence type="ECO:0000256" key="4">
    <source>
        <dbReference type="ARBA" id="ARBA00022695"/>
    </source>
</evidence>
<evidence type="ECO:0000313" key="12">
    <source>
        <dbReference type="RefSeq" id="XP_029003396.1"/>
    </source>
</evidence>
<dbReference type="PANTHER" id="PTHR10339:SF27">
    <property type="entry name" value="NAD(P)(+)--ARGININE ADP-RIBOSYLTRANSFERASE"/>
    <property type="match status" value="1"/>
</dbReference>
<dbReference type="GO" id="GO:0003950">
    <property type="term" value="F:NAD+ poly-ADP-ribosyltransferase activity"/>
    <property type="evidence" value="ECO:0007669"/>
    <property type="project" value="TreeGrafter"/>
</dbReference>
<dbReference type="RefSeq" id="XP_029003396.1">
    <property type="nucleotide sequence ID" value="XM_029147563.3"/>
</dbReference>
<sequence>MAVMQLWAAVFITYGVATGIAQTFPLDMAPQSVDDMYQGCSDRMNAKANMYLLNETNMDMNYKMAWQISEKAYWSKYKLIKPLEKDLFRAIYVYTLNKPAIYPDLNNAVRSQKSQYKTTFRYHALHFFLTRAIQTLKAGKRKGKCLTSYRRTSVYFSQVFVQKEFRFGSFTSSSRGDYLGAHFGGKSCFKIVTCFGADIQRYSVYGDEREVLIPPYEVFKVKKIITGTKLNKQKSCNVIYEVQSAGTSSNLNCALFHK</sequence>
<keyword evidence="4" id="KW-0548">Nucleotidyltransferase</keyword>
<evidence type="ECO:0000256" key="3">
    <source>
        <dbReference type="ARBA" id="ARBA00022679"/>
    </source>
</evidence>
<dbReference type="InterPro" id="IPR000768">
    <property type="entry name" value="ART"/>
</dbReference>
<feature type="signal peptide" evidence="10">
    <location>
        <begin position="1"/>
        <end position="21"/>
    </location>
</feature>
<evidence type="ECO:0000256" key="8">
    <source>
        <dbReference type="ARBA" id="ARBA00023157"/>
    </source>
</evidence>
<dbReference type="GeneID" id="114853777"/>
<dbReference type="OrthoDB" id="423533at2759"/>
<comment type="similarity">
    <text evidence="1 10">Belongs to the Arg-specific ADP-ribosyltransferase family.</text>
</comment>
<dbReference type="InterPro" id="IPR050999">
    <property type="entry name" value="ADP-ribosyltransferase_ARG"/>
</dbReference>
<dbReference type="FunFam" id="3.90.176.10:FF:000001">
    <property type="entry name" value="NAD(P)(+)--arginine ADP-ribosyltransferase"/>
    <property type="match status" value="1"/>
</dbReference>
<evidence type="ECO:0000256" key="9">
    <source>
        <dbReference type="ARBA" id="ARBA00047597"/>
    </source>
</evidence>
<dbReference type="PROSITE" id="PS51996">
    <property type="entry name" value="TR_MART"/>
    <property type="match status" value="1"/>
</dbReference>
<dbReference type="KEGG" id="bspl:114853777"/>
<protein>
    <recommendedName>
        <fullName evidence="10">NAD(P)(+)--arginine ADP-ribosyltransferase</fullName>
        <ecNumber evidence="10">2.4.2.31</ecNumber>
    </recommendedName>
    <alternativeName>
        <fullName evidence="10">Mono(ADP-ribosyl)transferase</fullName>
    </alternativeName>
</protein>
<dbReference type="InParanoid" id="A0A6P7M8P9"/>
<comment type="catalytic activity">
    <reaction evidence="9 10">
        <text>L-arginyl-[protein] + NAD(+) = N(omega)-(ADP-D-ribosyl)-L-arginyl-[protein] + nicotinamide + H(+)</text>
        <dbReference type="Rhea" id="RHEA:19149"/>
        <dbReference type="Rhea" id="RHEA-COMP:10532"/>
        <dbReference type="Rhea" id="RHEA-COMP:15087"/>
        <dbReference type="ChEBI" id="CHEBI:15378"/>
        <dbReference type="ChEBI" id="CHEBI:17154"/>
        <dbReference type="ChEBI" id="CHEBI:29965"/>
        <dbReference type="ChEBI" id="CHEBI:57540"/>
        <dbReference type="ChEBI" id="CHEBI:142554"/>
        <dbReference type="EC" id="2.4.2.31"/>
    </reaction>
</comment>
<keyword evidence="6 10" id="KW-0521">NADP</keyword>
<reference evidence="12" key="1">
    <citation type="submission" date="2025-08" db="UniProtKB">
        <authorList>
            <consortium name="RefSeq"/>
        </authorList>
    </citation>
    <scope>IDENTIFICATION</scope>
</reference>
<dbReference type="SUPFAM" id="SSF56399">
    <property type="entry name" value="ADP-ribosylation"/>
    <property type="match status" value="1"/>
</dbReference>
<evidence type="ECO:0000313" key="11">
    <source>
        <dbReference type="Proteomes" id="UP000515150"/>
    </source>
</evidence>
<evidence type="ECO:0000256" key="6">
    <source>
        <dbReference type="ARBA" id="ARBA00022857"/>
    </source>
</evidence>
<dbReference type="Pfam" id="PF01129">
    <property type="entry name" value="ART"/>
    <property type="match status" value="1"/>
</dbReference>